<dbReference type="GO" id="GO:0000139">
    <property type="term" value="C:Golgi membrane"/>
    <property type="evidence" value="ECO:0007669"/>
    <property type="project" value="UniProtKB-SubCell"/>
</dbReference>
<reference evidence="11 12" key="1">
    <citation type="submission" date="2013-11" db="EMBL/GenBank/DDBJ databases">
        <title>Draft genome of the bovine lungworm Dictyocaulus viviparus.</title>
        <authorList>
            <person name="Mitreva M."/>
        </authorList>
    </citation>
    <scope>NUCLEOTIDE SEQUENCE [LARGE SCALE GENOMIC DNA]</scope>
    <source>
        <strain evidence="11 12">HannoverDv2000</strain>
    </source>
</reference>
<dbReference type="InterPro" id="IPR013657">
    <property type="entry name" value="SCL35B1-4/HUT1"/>
</dbReference>
<feature type="transmembrane region" description="Helical" evidence="10">
    <location>
        <begin position="59"/>
        <end position="78"/>
    </location>
</feature>
<accession>A0A0D8Y8L8</accession>
<evidence type="ECO:0000256" key="3">
    <source>
        <dbReference type="ARBA" id="ARBA00022448"/>
    </source>
</evidence>
<name>A0A0D8Y8L8_DICVI</name>
<keyword evidence="12" id="KW-1185">Reference proteome</keyword>
<evidence type="ECO:0000256" key="5">
    <source>
        <dbReference type="ARBA" id="ARBA00022989"/>
    </source>
</evidence>
<comment type="subcellular location">
    <subcellularLocation>
        <location evidence="1">Golgi apparatus membrane</location>
        <topology evidence="1">Multi-pass membrane protein</topology>
    </subcellularLocation>
</comment>
<gene>
    <name evidence="11" type="ORF">DICVIV_00760</name>
</gene>
<evidence type="ECO:0000256" key="6">
    <source>
        <dbReference type="ARBA" id="ARBA00023136"/>
    </source>
</evidence>
<evidence type="ECO:0000256" key="10">
    <source>
        <dbReference type="SAM" id="Phobius"/>
    </source>
</evidence>
<evidence type="ECO:0000313" key="11">
    <source>
        <dbReference type="EMBL" id="KJH53075.1"/>
    </source>
</evidence>
<dbReference type="PANTHER" id="PTHR10778:SF8">
    <property type="entry name" value="ADENOSINE 3'-PHOSPHO 5'-PHOSPHOSULFATE TRANSPORTER 2"/>
    <property type="match status" value="1"/>
</dbReference>
<protein>
    <recommendedName>
        <fullName evidence="7">Adenosine 3'-phospho 5'-phosphosulfate transporter 2</fullName>
    </recommendedName>
    <alternativeName>
        <fullName evidence="8">PAPS transporter 2</fullName>
    </alternativeName>
    <alternativeName>
        <fullName evidence="9">Solute carrier family 35 member B3 homolog</fullName>
    </alternativeName>
</protein>
<evidence type="ECO:0000313" key="12">
    <source>
        <dbReference type="Proteomes" id="UP000053766"/>
    </source>
</evidence>
<dbReference type="PANTHER" id="PTHR10778">
    <property type="entry name" value="SOLUTE CARRIER FAMILY 35 MEMBER B"/>
    <property type="match status" value="1"/>
</dbReference>
<keyword evidence="4 10" id="KW-0812">Transmembrane</keyword>
<dbReference type="OrthoDB" id="438495at2759"/>
<feature type="transmembrane region" description="Helical" evidence="10">
    <location>
        <begin position="26"/>
        <end position="47"/>
    </location>
</feature>
<evidence type="ECO:0000256" key="8">
    <source>
        <dbReference type="ARBA" id="ARBA00041866"/>
    </source>
</evidence>
<proteinExistence type="inferred from homology"/>
<evidence type="ECO:0000256" key="2">
    <source>
        <dbReference type="ARBA" id="ARBA00010694"/>
    </source>
</evidence>
<evidence type="ECO:0000256" key="9">
    <source>
        <dbReference type="ARBA" id="ARBA00042729"/>
    </source>
</evidence>
<dbReference type="Pfam" id="PF08449">
    <property type="entry name" value="UAA"/>
    <property type="match status" value="1"/>
</dbReference>
<keyword evidence="5 10" id="KW-1133">Transmembrane helix</keyword>
<reference evidence="12" key="2">
    <citation type="journal article" date="2016" name="Sci. Rep.">
        <title>Dictyocaulus viviparus genome, variome and transcriptome elucidate lungworm biology and support future intervention.</title>
        <authorList>
            <person name="McNulty S.N."/>
            <person name="Strube C."/>
            <person name="Rosa B.A."/>
            <person name="Martin J.C."/>
            <person name="Tyagi R."/>
            <person name="Choi Y.J."/>
            <person name="Wang Q."/>
            <person name="Hallsworth Pepin K."/>
            <person name="Zhang X."/>
            <person name="Ozersky P."/>
            <person name="Wilson R.K."/>
            <person name="Sternberg P.W."/>
            <person name="Gasser R.B."/>
            <person name="Mitreva M."/>
        </authorList>
    </citation>
    <scope>NUCLEOTIDE SEQUENCE [LARGE SCALE GENOMIC DNA]</scope>
    <source>
        <strain evidence="12">HannoverDv2000</strain>
    </source>
</reference>
<dbReference type="AlphaFoldDB" id="A0A0D8Y8L8"/>
<keyword evidence="3" id="KW-0813">Transport</keyword>
<dbReference type="STRING" id="29172.A0A0D8Y8L8"/>
<organism evidence="11 12">
    <name type="scientific">Dictyocaulus viviparus</name>
    <name type="common">Bovine lungworm</name>
    <dbReference type="NCBI Taxonomy" id="29172"/>
    <lineage>
        <taxon>Eukaryota</taxon>
        <taxon>Metazoa</taxon>
        <taxon>Ecdysozoa</taxon>
        <taxon>Nematoda</taxon>
        <taxon>Chromadorea</taxon>
        <taxon>Rhabditida</taxon>
        <taxon>Rhabditina</taxon>
        <taxon>Rhabditomorpha</taxon>
        <taxon>Strongyloidea</taxon>
        <taxon>Metastrongylidae</taxon>
        <taxon>Dictyocaulus</taxon>
    </lineage>
</organism>
<feature type="transmembrane region" description="Helical" evidence="10">
    <location>
        <begin position="227"/>
        <end position="248"/>
    </location>
</feature>
<evidence type="ECO:0000256" key="7">
    <source>
        <dbReference type="ARBA" id="ARBA00039669"/>
    </source>
</evidence>
<sequence>MLATHNKEKPRVELHLLGFNITNSPLWLQFTLLSSAIFVFYVGYGYMQELIFRLPGMKPFGLYLTLVQFIIYSICGYAERSLYKENERRLPLKTYCLLAFFTVTTMGLSNASVGYLNYPTQVIFKCCKLVPVLIGGIIIQGKRYGWIDVSAALLMSIGLIMFTLADSEVSPNFDPRGYIMICGALLADAIIGNLQEKNMKKYGGSSNEMISSVEIMDFTYSDPWLTYGYAVVFGLLGYLGVNVVISLIRQKQAKMGREYKEDCYPTSSLEVECNR</sequence>
<dbReference type="GO" id="GO:0046964">
    <property type="term" value="F:3'-phosphoadenosine 5'-phosphosulfate transmembrane transporter activity"/>
    <property type="evidence" value="ECO:0007669"/>
    <property type="project" value="TreeGrafter"/>
</dbReference>
<evidence type="ECO:0000256" key="1">
    <source>
        <dbReference type="ARBA" id="ARBA00004653"/>
    </source>
</evidence>
<feature type="transmembrane region" description="Helical" evidence="10">
    <location>
        <begin position="146"/>
        <end position="165"/>
    </location>
</feature>
<dbReference type="Proteomes" id="UP000053766">
    <property type="component" value="Unassembled WGS sequence"/>
</dbReference>
<dbReference type="GO" id="GO:0005789">
    <property type="term" value="C:endoplasmic reticulum membrane"/>
    <property type="evidence" value="ECO:0007669"/>
    <property type="project" value="TreeGrafter"/>
</dbReference>
<comment type="similarity">
    <text evidence="2">Belongs to the nucleotide-sugar transporter family. SLC35B subfamily.</text>
</comment>
<dbReference type="EMBL" id="KN716156">
    <property type="protein sequence ID" value="KJH53075.1"/>
    <property type="molecule type" value="Genomic_DNA"/>
</dbReference>
<keyword evidence="6 10" id="KW-0472">Membrane</keyword>
<evidence type="ECO:0000256" key="4">
    <source>
        <dbReference type="ARBA" id="ARBA00022692"/>
    </source>
</evidence>
<feature type="transmembrane region" description="Helical" evidence="10">
    <location>
        <begin position="90"/>
        <end position="116"/>
    </location>
</feature>